<dbReference type="Pfam" id="PF00583">
    <property type="entry name" value="Acetyltransf_1"/>
    <property type="match status" value="1"/>
</dbReference>
<keyword evidence="5" id="KW-1185">Reference proteome</keyword>
<dbReference type="Gene3D" id="3.40.630.30">
    <property type="match status" value="1"/>
</dbReference>
<comment type="caution">
    <text evidence="2">The sequence shown here is derived from an EMBL/GenBank/DDBJ whole genome shotgun (WGS) entry which is preliminary data.</text>
</comment>
<evidence type="ECO:0000313" key="4">
    <source>
        <dbReference type="Proteomes" id="UP000191039"/>
    </source>
</evidence>
<evidence type="ECO:0000259" key="1">
    <source>
        <dbReference type="PROSITE" id="PS51186"/>
    </source>
</evidence>
<evidence type="ECO:0000313" key="2">
    <source>
        <dbReference type="EMBL" id="OPE51909.1"/>
    </source>
</evidence>
<evidence type="ECO:0000313" key="3">
    <source>
        <dbReference type="EMBL" id="PEG52807.1"/>
    </source>
</evidence>
<dbReference type="GO" id="GO:0016747">
    <property type="term" value="F:acyltransferase activity, transferring groups other than amino-acyl groups"/>
    <property type="evidence" value="ECO:0007669"/>
    <property type="project" value="InterPro"/>
</dbReference>
<feature type="domain" description="N-acetyltransferase" evidence="1">
    <location>
        <begin position="84"/>
        <end position="231"/>
    </location>
</feature>
<reference evidence="3 5" key="2">
    <citation type="submission" date="2017-10" db="EMBL/GenBank/DDBJ databases">
        <title>The new phylogeny of genus Mycobacterium.</title>
        <authorList>
            <person name="Tortoli E."/>
            <person name="Trovato A."/>
            <person name="Cirillo D.M."/>
        </authorList>
    </citation>
    <scope>NUCLEOTIDE SEQUENCE [LARGE SCALE GENOMIC DNA]</scope>
    <source>
        <strain evidence="3 5">IP141170001</strain>
    </source>
</reference>
<organism evidence="2 4">
    <name type="scientific">Mycolicibacterium diernhoferi</name>
    <dbReference type="NCBI Taxonomy" id="1801"/>
    <lineage>
        <taxon>Bacteria</taxon>
        <taxon>Bacillati</taxon>
        <taxon>Actinomycetota</taxon>
        <taxon>Actinomycetes</taxon>
        <taxon>Mycobacteriales</taxon>
        <taxon>Mycobacteriaceae</taxon>
        <taxon>Mycolicibacterium</taxon>
    </lineage>
</organism>
<dbReference type="Proteomes" id="UP000220340">
    <property type="component" value="Unassembled WGS sequence"/>
</dbReference>
<dbReference type="SUPFAM" id="SSF55729">
    <property type="entry name" value="Acyl-CoA N-acyltransferases (Nat)"/>
    <property type="match status" value="1"/>
</dbReference>
<proteinExistence type="predicted"/>
<dbReference type="InterPro" id="IPR000182">
    <property type="entry name" value="GNAT_dom"/>
</dbReference>
<keyword evidence="3" id="KW-0808">Transferase</keyword>
<dbReference type="PROSITE" id="PS51186">
    <property type="entry name" value="GNAT"/>
    <property type="match status" value="1"/>
</dbReference>
<accession>A0A1Q4H9M3</accession>
<reference evidence="2 4" key="1">
    <citation type="submission" date="2016-09" db="EMBL/GenBank/DDBJ databases">
        <title>genome sequences of unsequenced Mycobacteria.</title>
        <authorList>
            <person name="Greninger A.L."/>
            <person name="Jerome K.R."/>
            <person name="Mcnair B."/>
            <person name="Wallis C."/>
            <person name="Fang F."/>
        </authorList>
    </citation>
    <scope>NUCLEOTIDE SEQUENCE [LARGE SCALE GENOMIC DNA]</scope>
    <source>
        <strain evidence="2 4">BM1</strain>
    </source>
</reference>
<dbReference type="Proteomes" id="UP000191039">
    <property type="component" value="Unassembled WGS sequence"/>
</dbReference>
<sequence length="418" mass="47104">MLNPIEVPPGFQARAGYPPRINESSRVDMTLLLALDRGAAQWLVTEDLRILPHARALGLEDRVFTLSDALDVLDLQQLRPISVPAIRTVAGYELDRDDQIFNDFAPEYNIRAWLREKVAAEERPCLIMRGPEGDLDAVVILKDESDDTWDLPGRVLKICTFKVAERARGVKRGELLLWAIFEHARVNGFTSVFVEAFEHEHEVIHLFASFGFMRIASTRRKGEVVLAKRMYPEASSSRIESPLEFNIAYGPGALQLDRVFLVPIVPRWHRSLFPVADDSRQLSLYEGLSDHGNAIRKAYLCKSNSRQLGAGDTLLFLRTRTEQMVNVVGIVEDTLRSSDPTEVLAFTGRRTVYTPNEIDGMCRNGAVLAVRFRLDRVLDTPIAANELVQRRVMARSPQSIQQVRDGGALSWLKDVLSD</sequence>
<dbReference type="InterPro" id="IPR016181">
    <property type="entry name" value="Acyl_CoA_acyltransferase"/>
</dbReference>
<dbReference type="EMBL" id="MIJD01000216">
    <property type="protein sequence ID" value="OPE51909.1"/>
    <property type="molecule type" value="Genomic_DNA"/>
</dbReference>
<protein>
    <submittedName>
        <fullName evidence="3">N-acetyltransferase</fullName>
    </submittedName>
</protein>
<name>A0A1Q4H9M3_9MYCO</name>
<dbReference type="EMBL" id="PDCR01000026">
    <property type="protein sequence ID" value="PEG52807.1"/>
    <property type="molecule type" value="Genomic_DNA"/>
</dbReference>
<dbReference type="STRING" id="1801.BRW64_19320"/>
<evidence type="ECO:0000313" key="5">
    <source>
        <dbReference type="Proteomes" id="UP000220340"/>
    </source>
</evidence>
<gene>
    <name evidence="2" type="ORF">BV510_18950</name>
    <name evidence="3" type="ORF">CRI78_19405</name>
</gene>
<dbReference type="AlphaFoldDB" id="A0A1Q4H9M3"/>